<evidence type="ECO:0000256" key="1">
    <source>
        <dbReference type="SAM" id="MobiDB-lite"/>
    </source>
</evidence>
<organism evidence="3 4">
    <name type="scientific">Bugula neritina</name>
    <name type="common">Brown bryozoan</name>
    <name type="synonym">Sertularia neritina</name>
    <dbReference type="NCBI Taxonomy" id="10212"/>
    <lineage>
        <taxon>Eukaryota</taxon>
        <taxon>Metazoa</taxon>
        <taxon>Spiralia</taxon>
        <taxon>Lophotrochozoa</taxon>
        <taxon>Bryozoa</taxon>
        <taxon>Gymnolaemata</taxon>
        <taxon>Cheilostomatida</taxon>
        <taxon>Flustrina</taxon>
        <taxon>Buguloidea</taxon>
        <taxon>Bugulidae</taxon>
        <taxon>Bugula</taxon>
    </lineage>
</organism>
<feature type="transmembrane region" description="Helical" evidence="2">
    <location>
        <begin position="12"/>
        <end position="30"/>
    </location>
</feature>
<evidence type="ECO:0000256" key="2">
    <source>
        <dbReference type="SAM" id="Phobius"/>
    </source>
</evidence>
<dbReference type="AlphaFoldDB" id="A0A7J7KR91"/>
<comment type="caution">
    <text evidence="3">The sequence shown here is derived from an EMBL/GenBank/DDBJ whole genome shotgun (WGS) entry which is preliminary data.</text>
</comment>
<protein>
    <submittedName>
        <fullName evidence="3">Uncharacterized protein</fullName>
    </submittedName>
</protein>
<gene>
    <name evidence="3" type="ORF">EB796_001072</name>
</gene>
<feature type="region of interest" description="Disordered" evidence="1">
    <location>
        <begin position="113"/>
        <end position="138"/>
    </location>
</feature>
<dbReference type="Proteomes" id="UP000593567">
    <property type="component" value="Unassembled WGS sequence"/>
</dbReference>
<evidence type="ECO:0000313" key="4">
    <source>
        <dbReference type="Proteomes" id="UP000593567"/>
    </source>
</evidence>
<dbReference type="EMBL" id="VXIV02000119">
    <property type="protein sequence ID" value="KAF6040659.1"/>
    <property type="molecule type" value="Genomic_DNA"/>
</dbReference>
<accession>A0A7J7KR91</accession>
<keyword evidence="2" id="KW-1133">Transmembrane helix</keyword>
<keyword evidence="2" id="KW-0812">Transmembrane</keyword>
<keyword evidence="4" id="KW-1185">Reference proteome</keyword>
<proteinExistence type="predicted"/>
<reference evidence="3" key="1">
    <citation type="submission" date="2020-06" db="EMBL/GenBank/DDBJ databases">
        <title>Draft genome of Bugula neritina, a colonial animal packing powerful symbionts and potential medicines.</title>
        <authorList>
            <person name="Rayko M."/>
        </authorList>
    </citation>
    <scope>NUCLEOTIDE SEQUENCE [LARGE SCALE GENOMIC DNA]</scope>
    <source>
        <strain evidence="3">Kwan_BN1</strain>
    </source>
</reference>
<keyword evidence="2" id="KW-0472">Membrane</keyword>
<feature type="compositionally biased region" description="Basic residues" evidence="1">
    <location>
        <begin position="114"/>
        <end position="123"/>
    </location>
</feature>
<name>A0A7J7KR91_BUGNE</name>
<evidence type="ECO:0000313" key="3">
    <source>
        <dbReference type="EMBL" id="KAF6040659.1"/>
    </source>
</evidence>
<sequence length="228" mass="25353">MIVALRDLWNIVFIIFGVIIILILIGYTVYRRATCTCRKKLSPKVMYQVGASEADDENDVCSANDIKVDFTVLQLTDQIRRQSRMEAREPVPLTSMLYHQTYLRTQLKENAKLKLPKGKKPTNQRKEPSKNVAVTKLSGETLISSNTGNIESNASPATGANNSNQTADVFFNRKINVIACSSEPLYYSLNNYGLHQTMGLYSSSSHDSSRSIGGYYMPTSAEDIAPIG</sequence>